<proteinExistence type="predicted"/>
<reference evidence="3 5" key="2">
    <citation type="journal article" date="2014" name="BMC Genomics">
        <title>An improved genome release (version Mt4.0) for the model legume Medicago truncatula.</title>
        <authorList>
            <person name="Tang H."/>
            <person name="Krishnakumar V."/>
            <person name="Bidwell S."/>
            <person name="Rosen B."/>
            <person name="Chan A."/>
            <person name="Zhou S."/>
            <person name="Gentzbittel L."/>
            <person name="Childs K.L."/>
            <person name="Yandell M."/>
            <person name="Gundlach H."/>
            <person name="Mayer K.F."/>
            <person name="Schwartz D.C."/>
            <person name="Town C.D."/>
        </authorList>
    </citation>
    <scope>GENOME REANNOTATION</scope>
    <source>
        <strain evidence="4 5">cv. Jemalong A17</strain>
    </source>
</reference>
<dbReference type="PaxDb" id="3880-AES71879"/>
<dbReference type="eggNOG" id="KOG1072">
    <property type="taxonomic scope" value="Eukaryota"/>
</dbReference>
<dbReference type="HOGENOM" id="CLU_1654768_0_0_1"/>
<evidence type="ECO:0000313" key="3">
    <source>
        <dbReference type="EMBL" id="AES71879.1"/>
    </source>
</evidence>
<dbReference type="STRING" id="3880.G7JA51"/>
<organism evidence="3 5">
    <name type="scientific">Medicago truncatula</name>
    <name type="common">Barrel medic</name>
    <name type="synonym">Medicago tribuloides</name>
    <dbReference type="NCBI Taxonomy" id="3880"/>
    <lineage>
        <taxon>Eukaryota</taxon>
        <taxon>Viridiplantae</taxon>
        <taxon>Streptophyta</taxon>
        <taxon>Embryophyta</taxon>
        <taxon>Tracheophyta</taxon>
        <taxon>Spermatophyta</taxon>
        <taxon>Magnoliopsida</taxon>
        <taxon>eudicotyledons</taxon>
        <taxon>Gunneridae</taxon>
        <taxon>Pentapetalae</taxon>
        <taxon>rosids</taxon>
        <taxon>fabids</taxon>
        <taxon>Fabales</taxon>
        <taxon>Fabaceae</taxon>
        <taxon>Papilionoideae</taxon>
        <taxon>50 kb inversion clade</taxon>
        <taxon>NPAAA clade</taxon>
        <taxon>Hologalegina</taxon>
        <taxon>IRL clade</taxon>
        <taxon>Trifolieae</taxon>
        <taxon>Medicago</taxon>
    </lineage>
</organism>
<gene>
    <name evidence="3" type="ordered locus">MTR_3g083720</name>
</gene>
<dbReference type="EnsemblPlants" id="AES71879">
    <property type="protein sequence ID" value="AES71879"/>
    <property type="gene ID" value="MTR_3g083720"/>
</dbReference>
<dbReference type="PANTHER" id="PTHR46344:SF3">
    <property type="entry name" value="F-BOX DOMAIN-CONTAINING PROTEIN"/>
    <property type="match status" value="1"/>
</dbReference>
<evidence type="ECO:0000313" key="4">
    <source>
        <dbReference type="EnsemblPlants" id="AES71879"/>
    </source>
</evidence>
<evidence type="ECO:0000313" key="5">
    <source>
        <dbReference type="Proteomes" id="UP000002051"/>
    </source>
</evidence>
<evidence type="ECO:0000256" key="2">
    <source>
        <dbReference type="ARBA" id="ARBA00022737"/>
    </source>
</evidence>
<dbReference type="EMBL" id="CM001219">
    <property type="protein sequence ID" value="AES71879.1"/>
    <property type="molecule type" value="Genomic_DNA"/>
</dbReference>
<protein>
    <submittedName>
        <fullName evidence="3 4">Uncharacterized protein</fullName>
    </submittedName>
</protein>
<accession>G7JA51</accession>
<reference evidence="4" key="3">
    <citation type="submission" date="2015-04" db="UniProtKB">
        <authorList>
            <consortium name="EnsemblPlants"/>
        </authorList>
    </citation>
    <scope>IDENTIFICATION</scope>
    <source>
        <strain evidence="4">cv. Jemalong A17</strain>
    </source>
</reference>
<keyword evidence="1" id="KW-0880">Kelch repeat</keyword>
<keyword evidence="5" id="KW-1185">Reference proteome</keyword>
<sequence>MSQQIKLDAKAQTSFKKVISQMDDKGIFVYSHVDSSTCYCKVDSFQDQSKRWNQLLSENLFYSLRKSHGMAEEWIYVITTNDGRISWHAFDPIYQRWQTLPPVPWQNHFFWVPPKVFMWIISLVDVSSPNKQVESYPYNWENIVGEGLKGNFVCCQVLEA</sequence>
<name>G7JA51_MEDTR</name>
<dbReference type="Proteomes" id="UP000002051">
    <property type="component" value="Chromosome 3"/>
</dbReference>
<evidence type="ECO:0000256" key="1">
    <source>
        <dbReference type="ARBA" id="ARBA00022441"/>
    </source>
</evidence>
<reference evidence="3 5" key="1">
    <citation type="journal article" date="2011" name="Nature">
        <title>The Medicago genome provides insight into the evolution of rhizobial symbioses.</title>
        <authorList>
            <person name="Young N.D."/>
            <person name="Debelle F."/>
            <person name="Oldroyd G.E."/>
            <person name="Geurts R."/>
            <person name="Cannon S.B."/>
            <person name="Udvardi M.K."/>
            <person name="Benedito V.A."/>
            <person name="Mayer K.F."/>
            <person name="Gouzy J."/>
            <person name="Schoof H."/>
            <person name="Van de Peer Y."/>
            <person name="Proost S."/>
            <person name="Cook D.R."/>
            <person name="Meyers B.C."/>
            <person name="Spannagl M."/>
            <person name="Cheung F."/>
            <person name="De Mita S."/>
            <person name="Krishnakumar V."/>
            <person name="Gundlach H."/>
            <person name="Zhou S."/>
            <person name="Mudge J."/>
            <person name="Bharti A.K."/>
            <person name="Murray J.D."/>
            <person name="Naoumkina M.A."/>
            <person name="Rosen B."/>
            <person name="Silverstein K.A."/>
            <person name="Tang H."/>
            <person name="Rombauts S."/>
            <person name="Zhao P.X."/>
            <person name="Zhou P."/>
            <person name="Barbe V."/>
            <person name="Bardou P."/>
            <person name="Bechner M."/>
            <person name="Bellec A."/>
            <person name="Berger A."/>
            <person name="Berges H."/>
            <person name="Bidwell S."/>
            <person name="Bisseling T."/>
            <person name="Choisne N."/>
            <person name="Couloux A."/>
            <person name="Denny R."/>
            <person name="Deshpande S."/>
            <person name="Dai X."/>
            <person name="Doyle J.J."/>
            <person name="Dudez A.M."/>
            <person name="Farmer A.D."/>
            <person name="Fouteau S."/>
            <person name="Franken C."/>
            <person name="Gibelin C."/>
            <person name="Gish J."/>
            <person name="Goldstein S."/>
            <person name="Gonzalez A.J."/>
            <person name="Green P.J."/>
            <person name="Hallab A."/>
            <person name="Hartog M."/>
            <person name="Hua A."/>
            <person name="Humphray S.J."/>
            <person name="Jeong D.H."/>
            <person name="Jing Y."/>
            <person name="Jocker A."/>
            <person name="Kenton S.M."/>
            <person name="Kim D.J."/>
            <person name="Klee K."/>
            <person name="Lai H."/>
            <person name="Lang C."/>
            <person name="Lin S."/>
            <person name="Macmil S.L."/>
            <person name="Magdelenat G."/>
            <person name="Matthews L."/>
            <person name="McCorrison J."/>
            <person name="Monaghan E.L."/>
            <person name="Mun J.H."/>
            <person name="Najar F.Z."/>
            <person name="Nicholson C."/>
            <person name="Noirot C."/>
            <person name="O'Bleness M."/>
            <person name="Paule C.R."/>
            <person name="Poulain J."/>
            <person name="Prion F."/>
            <person name="Qin B."/>
            <person name="Qu C."/>
            <person name="Retzel E.F."/>
            <person name="Riddle C."/>
            <person name="Sallet E."/>
            <person name="Samain S."/>
            <person name="Samson N."/>
            <person name="Sanders I."/>
            <person name="Saurat O."/>
            <person name="Scarpelli C."/>
            <person name="Schiex T."/>
            <person name="Segurens B."/>
            <person name="Severin A.J."/>
            <person name="Sherrier D.J."/>
            <person name="Shi R."/>
            <person name="Sims S."/>
            <person name="Singer S.R."/>
            <person name="Sinharoy S."/>
            <person name="Sterck L."/>
            <person name="Viollet A."/>
            <person name="Wang B.B."/>
            <person name="Wang K."/>
            <person name="Wang M."/>
            <person name="Wang X."/>
            <person name="Warfsmann J."/>
            <person name="Weissenbach J."/>
            <person name="White D.D."/>
            <person name="White J.D."/>
            <person name="Wiley G.B."/>
            <person name="Wincker P."/>
            <person name="Xing Y."/>
            <person name="Yang L."/>
            <person name="Yao Z."/>
            <person name="Ying F."/>
            <person name="Zhai J."/>
            <person name="Zhou L."/>
            <person name="Zuber A."/>
            <person name="Denarie J."/>
            <person name="Dixon R.A."/>
            <person name="May G.D."/>
            <person name="Schwartz D.C."/>
            <person name="Rogers J."/>
            <person name="Quetier F."/>
            <person name="Town C.D."/>
            <person name="Roe B.A."/>
        </authorList>
    </citation>
    <scope>NUCLEOTIDE SEQUENCE [LARGE SCALE GENOMIC DNA]</scope>
    <source>
        <strain evidence="3">A17</strain>
        <strain evidence="4 5">cv. Jemalong A17</strain>
    </source>
</reference>
<dbReference type="AlphaFoldDB" id="G7JA51"/>
<keyword evidence="2" id="KW-0677">Repeat</keyword>
<dbReference type="PANTHER" id="PTHR46344">
    <property type="entry name" value="OS02G0202900 PROTEIN"/>
    <property type="match status" value="1"/>
</dbReference>